<evidence type="ECO:0000313" key="2">
    <source>
        <dbReference type="Proteomes" id="UP000325811"/>
    </source>
</evidence>
<sequence length="59" mass="6218">MKQGIACVCARLVSALGDRYHRAYLNAESQPPPASGGKVRCVSLPPFIARGIPVPPPFG</sequence>
<evidence type="ECO:0000313" key="1">
    <source>
        <dbReference type="EMBL" id="VVD31640.1"/>
    </source>
</evidence>
<dbReference type="Proteomes" id="UP000325811">
    <property type="component" value="Chromosome II"/>
</dbReference>
<dbReference type="EMBL" id="LR699554">
    <property type="protein sequence ID" value="VVD31640.1"/>
    <property type="molecule type" value="Genomic_DNA"/>
</dbReference>
<name>A0A5Q4ZRV5_9BURK</name>
<organism evidence="1 2">
    <name type="scientific">Paraburkholderia dioscoreae</name>
    <dbReference type="NCBI Taxonomy" id="2604047"/>
    <lineage>
        <taxon>Bacteria</taxon>
        <taxon>Pseudomonadati</taxon>
        <taxon>Pseudomonadota</taxon>
        <taxon>Betaproteobacteria</taxon>
        <taxon>Burkholderiales</taxon>
        <taxon>Burkholderiaceae</taxon>
        <taxon>Paraburkholderia</taxon>
    </lineage>
</organism>
<dbReference type="KEGG" id="pdio:PDMSB3_0337.1"/>
<gene>
    <name evidence="1" type="ORF">PDMSB3_0337</name>
</gene>
<dbReference type="AlphaFoldDB" id="A0A5Q4ZRV5"/>
<proteinExistence type="predicted"/>
<protein>
    <submittedName>
        <fullName evidence="1">Uncharacterized protein</fullName>
    </submittedName>
</protein>
<keyword evidence="2" id="KW-1185">Reference proteome</keyword>
<accession>A0A5Q4ZRV5</accession>
<reference evidence="1 2" key="1">
    <citation type="submission" date="2019-08" db="EMBL/GenBank/DDBJ databases">
        <authorList>
            <person name="Herpell B J."/>
        </authorList>
    </citation>
    <scope>NUCLEOTIDE SEQUENCE [LARGE SCALE GENOMIC DNA]</scope>
    <source>
        <strain evidence="2">Msb3</strain>
    </source>
</reference>